<evidence type="ECO:0000313" key="5">
    <source>
        <dbReference type="Proteomes" id="UP001140949"/>
    </source>
</evidence>
<dbReference type="Gene3D" id="1.25.70.10">
    <property type="entry name" value="Transcription termination factor 3, mitochondrial"/>
    <property type="match status" value="1"/>
</dbReference>
<evidence type="ECO:0000256" key="1">
    <source>
        <dbReference type="ARBA" id="ARBA00007692"/>
    </source>
</evidence>
<proteinExistence type="inferred from homology"/>
<dbReference type="GO" id="GO:0003676">
    <property type="term" value="F:nucleic acid binding"/>
    <property type="evidence" value="ECO:0007669"/>
    <property type="project" value="InterPro"/>
</dbReference>
<organism evidence="4 5">
    <name type="scientific">Iris pallida</name>
    <name type="common">Sweet iris</name>
    <dbReference type="NCBI Taxonomy" id="29817"/>
    <lineage>
        <taxon>Eukaryota</taxon>
        <taxon>Viridiplantae</taxon>
        <taxon>Streptophyta</taxon>
        <taxon>Embryophyta</taxon>
        <taxon>Tracheophyta</taxon>
        <taxon>Spermatophyta</taxon>
        <taxon>Magnoliopsida</taxon>
        <taxon>Liliopsida</taxon>
        <taxon>Asparagales</taxon>
        <taxon>Iridaceae</taxon>
        <taxon>Iridoideae</taxon>
        <taxon>Irideae</taxon>
        <taxon>Iris</taxon>
    </lineage>
</organism>
<reference evidence="4" key="2">
    <citation type="submission" date="2023-04" db="EMBL/GenBank/DDBJ databases">
        <authorList>
            <person name="Bruccoleri R.E."/>
            <person name="Oakeley E.J."/>
            <person name="Faust A.-M."/>
            <person name="Dessus-Babus S."/>
            <person name="Altorfer M."/>
            <person name="Burckhardt D."/>
            <person name="Oertli M."/>
            <person name="Naumann U."/>
            <person name="Petersen F."/>
            <person name="Wong J."/>
        </authorList>
    </citation>
    <scope>NUCLEOTIDE SEQUENCE</scope>
    <source>
        <strain evidence="4">GSM-AAB239-AS_SAM_17_03QT</strain>
        <tissue evidence="4">Leaf</tissue>
    </source>
</reference>
<dbReference type="Proteomes" id="UP001140949">
    <property type="component" value="Unassembled WGS sequence"/>
</dbReference>
<comment type="caution">
    <text evidence="4">The sequence shown here is derived from an EMBL/GenBank/DDBJ whole genome shotgun (WGS) entry which is preliminary data.</text>
</comment>
<gene>
    <name evidence="4" type="ORF">M6B38_151455</name>
</gene>
<reference evidence="4" key="1">
    <citation type="journal article" date="2023" name="GigaByte">
        <title>Genome assembly of the bearded iris, Iris pallida Lam.</title>
        <authorList>
            <person name="Bruccoleri R.E."/>
            <person name="Oakeley E.J."/>
            <person name="Faust A.M.E."/>
            <person name="Altorfer M."/>
            <person name="Dessus-Babus S."/>
            <person name="Burckhardt D."/>
            <person name="Oertli M."/>
            <person name="Naumann U."/>
            <person name="Petersen F."/>
            <person name="Wong J."/>
        </authorList>
    </citation>
    <scope>NUCLEOTIDE SEQUENCE</scope>
    <source>
        <strain evidence="4">GSM-AAB239-AS_SAM_17_03QT</strain>
    </source>
</reference>
<protein>
    <submittedName>
        <fullName evidence="4">Transcription termination factor MTERF8, chloroplastic-like isoform X2</fullName>
    </submittedName>
</protein>
<evidence type="ECO:0000256" key="2">
    <source>
        <dbReference type="ARBA" id="ARBA00022472"/>
    </source>
</evidence>
<dbReference type="EMBL" id="JANAVB010031417">
    <property type="protein sequence ID" value="KAJ6811937.1"/>
    <property type="molecule type" value="Genomic_DNA"/>
</dbReference>
<dbReference type="InterPro" id="IPR038538">
    <property type="entry name" value="MTERF_sf"/>
</dbReference>
<dbReference type="Pfam" id="PF02536">
    <property type="entry name" value="mTERF"/>
    <property type="match status" value="2"/>
</dbReference>
<sequence>MQVKLGFLLPLCFTSKPKPINMMLLLRKNSKNLSTSLPTSFILLCSFSTSTPTFASTSTSTSASQTPLPEQPPNIITQYLINSHGFPPDRAATASKRISLRASPSQLESVMHFLKHHSFTDAHIRTIILRHPAILSADVAASLSPNIAALASLGLAVPDIPKIVLANANALLLPTAIPRVRFWLAFLDHDVQKLLLALTRNLGLIGYDMDRGVAPKIALLKEYGLSETDIGLLLIRGQGFFRRSISSIEVLMKRALEFGFPRGSPMLVISLSSFSGIGIELLKAKMKLFRSLGWSEEELTSALKRHPFIVRLSEENIREKMEFLVGKAGCTLSYIALRPQLLSYSLERRVIPRYHVVSILKSEGIVERDRDFYKFMAVGEEEFVKRIVMRNVKGVPGLLETYTAACAGKIQL</sequence>
<keyword evidence="2" id="KW-0804">Transcription</keyword>
<evidence type="ECO:0000313" key="4">
    <source>
        <dbReference type="EMBL" id="KAJ6811937.1"/>
    </source>
</evidence>
<name>A0AAX6F696_IRIPA</name>
<keyword evidence="2" id="KW-0805">Transcription regulation</keyword>
<dbReference type="SMART" id="SM00733">
    <property type="entry name" value="Mterf"/>
    <property type="match status" value="5"/>
</dbReference>
<keyword evidence="3" id="KW-0809">Transit peptide</keyword>
<dbReference type="PANTHER" id="PTHR13068:SF236">
    <property type="entry name" value="OS02G0749800 PROTEIN"/>
    <property type="match status" value="1"/>
</dbReference>
<comment type="similarity">
    <text evidence="1">Belongs to the mTERF family.</text>
</comment>
<keyword evidence="2" id="KW-0806">Transcription termination</keyword>
<dbReference type="FunFam" id="1.25.70.10:FF:000001">
    <property type="entry name" value="Mitochondrial transcription termination factor-like"/>
    <property type="match status" value="1"/>
</dbReference>
<dbReference type="PANTHER" id="PTHR13068">
    <property type="entry name" value="CGI-12 PROTEIN-RELATED"/>
    <property type="match status" value="1"/>
</dbReference>
<dbReference type="GO" id="GO:0006353">
    <property type="term" value="P:DNA-templated transcription termination"/>
    <property type="evidence" value="ECO:0007669"/>
    <property type="project" value="UniProtKB-KW"/>
</dbReference>
<evidence type="ECO:0000256" key="3">
    <source>
        <dbReference type="ARBA" id="ARBA00022946"/>
    </source>
</evidence>
<keyword evidence="5" id="KW-1185">Reference proteome</keyword>
<dbReference type="AlphaFoldDB" id="A0AAX6F696"/>
<dbReference type="InterPro" id="IPR003690">
    <property type="entry name" value="MTERF"/>
</dbReference>
<accession>A0AAX6F696</accession>